<evidence type="ECO:0000313" key="1">
    <source>
        <dbReference type="EMBL" id="MBC2676922.1"/>
    </source>
</evidence>
<sequence length="183" mass="19517">MQPARQDLPVVPGATYRDTIRIMQPVFVYRDITGIVGAPVVLQVPDHGLASDWPVWVRGAVGMPDLNREPFKQLPHRARRLSADSLEVNSQSAVGLRPSGGQLVYRPPVDLTDATAVLTIFSGADALFVLGEGAGLEVTAPGTIARTLTAAQTLLLAPGGMTYTFDLLFPGGVVTRYFTGAFT</sequence>
<protein>
    <submittedName>
        <fullName evidence="1">Uncharacterized protein</fullName>
    </submittedName>
</protein>
<keyword evidence="2" id="KW-1185">Reference proteome</keyword>
<name>A0A7X1KS06_9PSED</name>
<dbReference type="EMBL" id="JACMYH010000001">
    <property type="protein sequence ID" value="MBC2676922.1"/>
    <property type="molecule type" value="Genomic_DNA"/>
</dbReference>
<gene>
    <name evidence="1" type="ORF">H7993_00830</name>
</gene>
<proteinExistence type="predicted"/>
<organism evidence="1 2">
    <name type="scientific">Pseudomonas baltica</name>
    <dbReference type="NCBI Taxonomy" id="2762576"/>
    <lineage>
        <taxon>Bacteria</taxon>
        <taxon>Pseudomonadati</taxon>
        <taxon>Pseudomonadota</taxon>
        <taxon>Gammaproteobacteria</taxon>
        <taxon>Pseudomonadales</taxon>
        <taxon>Pseudomonadaceae</taxon>
        <taxon>Pseudomonas</taxon>
    </lineage>
</organism>
<accession>A0A7X1KS06</accession>
<reference evidence="1 2" key="1">
    <citation type="submission" date="2020-08" db="EMBL/GenBank/DDBJ databases">
        <title>Pseudomonas sp. nov.</title>
        <authorList>
            <person name="Gieschler S."/>
            <person name="Fiedler G."/>
            <person name="Brinks E."/>
            <person name="Boehnlein C."/>
            <person name="Franz C.M.A.P."/>
            <person name="Kabisch J."/>
        </authorList>
    </citation>
    <scope>NUCLEOTIDE SEQUENCE [LARGE SCALE GENOMIC DNA]</scope>
    <source>
        <strain evidence="1 2">MBT-2</strain>
    </source>
</reference>
<dbReference type="Proteomes" id="UP000546173">
    <property type="component" value="Unassembled WGS sequence"/>
</dbReference>
<evidence type="ECO:0000313" key="2">
    <source>
        <dbReference type="Proteomes" id="UP000546173"/>
    </source>
</evidence>
<dbReference type="RefSeq" id="WP_185793108.1">
    <property type="nucleotide sequence ID" value="NZ_JACMYH010000001.1"/>
</dbReference>
<dbReference type="AlphaFoldDB" id="A0A7X1KS06"/>
<comment type="caution">
    <text evidence="1">The sequence shown here is derived from an EMBL/GenBank/DDBJ whole genome shotgun (WGS) entry which is preliminary data.</text>
</comment>